<keyword evidence="1" id="KW-0812">Transmembrane</keyword>
<gene>
    <name evidence="2" type="ORF">FSC09_15580</name>
</gene>
<name>A0A6C0Y7G4_9GAMM</name>
<organism evidence="2 3">
    <name type="scientific">Acinetobacter indicus</name>
    <dbReference type="NCBI Taxonomy" id="756892"/>
    <lineage>
        <taxon>Bacteria</taxon>
        <taxon>Pseudomonadati</taxon>
        <taxon>Pseudomonadota</taxon>
        <taxon>Gammaproteobacteria</taxon>
        <taxon>Moraxellales</taxon>
        <taxon>Moraxellaceae</taxon>
        <taxon>Acinetobacter</taxon>
    </lineage>
</organism>
<dbReference type="EMBL" id="CP044456">
    <property type="protein sequence ID" value="QIC71812.1"/>
    <property type="molecule type" value="Genomic_DNA"/>
</dbReference>
<reference evidence="2 3" key="1">
    <citation type="submission" date="2019-09" db="EMBL/GenBank/DDBJ databases">
        <title>Non-baumannii Acinetobacter spp. carrying blaNDM-1 isolated in China.</title>
        <authorList>
            <person name="Cui C."/>
            <person name="Chen C."/>
            <person name="Sun J."/>
            <person name="Liu Y."/>
        </authorList>
    </citation>
    <scope>NUCLEOTIDE SEQUENCE [LARGE SCALE GENOMIC DNA]</scope>
    <source>
        <strain evidence="2 3">B18</strain>
        <plasmid evidence="3">pb18-1</plasmid>
    </source>
</reference>
<feature type="transmembrane region" description="Helical" evidence="1">
    <location>
        <begin position="48"/>
        <end position="66"/>
    </location>
</feature>
<dbReference type="Proteomes" id="UP000503440">
    <property type="component" value="Plasmid pB18-1"/>
</dbReference>
<evidence type="ECO:0000256" key="1">
    <source>
        <dbReference type="SAM" id="Phobius"/>
    </source>
</evidence>
<feature type="transmembrane region" description="Helical" evidence="1">
    <location>
        <begin position="21"/>
        <end position="42"/>
    </location>
</feature>
<keyword evidence="1" id="KW-0472">Membrane</keyword>
<accession>A0A6C0Y7G4</accession>
<evidence type="ECO:0000313" key="2">
    <source>
        <dbReference type="EMBL" id="QIC71812.1"/>
    </source>
</evidence>
<dbReference type="RefSeq" id="WP_163146472.1">
    <property type="nucleotide sequence ID" value="NZ_CP044456.1"/>
</dbReference>
<protein>
    <submittedName>
        <fullName evidence="2">Uncharacterized protein</fullName>
    </submittedName>
</protein>
<dbReference type="AlphaFoldDB" id="A0A6C0Y7G4"/>
<keyword evidence="1" id="KW-1133">Transmembrane helix</keyword>
<evidence type="ECO:0000313" key="3">
    <source>
        <dbReference type="Proteomes" id="UP000503440"/>
    </source>
</evidence>
<geneLocation type="plasmid" evidence="3">
    <name>pb18-1</name>
</geneLocation>
<sequence length="179" mass="20849">MIEKLINKGMALFISVYQDEPYITIAVLLTILIFIVCCIRFFKYLIVIFFAFITAIVLAICINSYMETHSLEYQLAQQMISEKCTDTIDLELYLGYENITFVNGQQYRYGQEPANSIARNYVCHSSKRTYSVDFLLEQYKDRLTFKDHVDALSEDLKLLANALNNRKKNEKSEEDNTSE</sequence>
<keyword evidence="2" id="KW-0614">Plasmid</keyword>
<proteinExistence type="predicted"/>